<gene>
    <name evidence="7" type="primary">MAP7D2</name>
</gene>
<evidence type="ECO:0000256" key="4">
    <source>
        <dbReference type="ARBA" id="ARBA00023054"/>
    </source>
</evidence>
<dbReference type="GO" id="GO:0015630">
    <property type="term" value="C:microtubule cytoskeleton"/>
    <property type="evidence" value="ECO:0007669"/>
    <property type="project" value="InterPro"/>
</dbReference>
<feature type="compositionally biased region" description="Basic and acidic residues" evidence="6">
    <location>
        <begin position="224"/>
        <end position="291"/>
    </location>
</feature>
<dbReference type="GO" id="GO:0000226">
    <property type="term" value="P:microtubule cytoskeleton organization"/>
    <property type="evidence" value="ECO:0007669"/>
    <property type="project" value="InterPro"/>
</dbReference>
<name>A0A8C4X736_ERPCA</name>
<comment type="subcellular location">
    <subcellularLocation>
        <location evidence="1">Cytoplasm</location>
        <location evidence="1">Cytoskeleton</location>
    </subcellularLocation>
</comment>
<feature type="compositionally biased region" description="Low complexity" evidence="6">
    <location>
        <begin position="63"/>
        <end position="74"/>
    </location>
</feature>
<accession>A0A8C4X736</accession>
<dbReference type="Ensembl" id="ENSECRT00000010531.1">
    <property type="protein sequence ID" value="ENSECRP00000010361.1"/>
    <property type="gene ID" value="ENSECRG00000006666.1"/>
</dbReference>
<dbReference type="InterPro" id="IPR051483">
    <property type="entry name" value="MAP7_domain-containing"/>
</dbReference>
<dbReference type="AlphaFoldDB" id="A0A8C4X736"/>
<dbReference type="Pfam" id="PF05672">
    <property type="entry name" value="MAP7"/>
    <property type="match status" value="1"/>
</dbReference>
<protein>
    <submittedName>
        <fullName evidence="7">MAP7 domain containing 2</fullName>
    </submittedName>
</protein>
<keyword evidence="5" id="KW-0206">Cytoskeleton</keyword>
<feature type="compositionally biased region" description="Low complexity" evidence="6">
    <location>
        <begin position="95"/>
        <end position="110"/>
    </location>
</feature>
<comment type="similarity">
    <text evidence="2">Belongs to the MAP7 family.</text>
</comment>
<evidence type="ECO:0000256" key="3">
    <source>
        <dbReference type="ARBA" id="ARBA00022490"/>
    </source>
</evidence>
<feature type="region of interest" description="Disordered" evidence="6">
    <location>
        <begin position="155"/>
        <end position="291"/>
    </location>
</feature>
<keyword evidence="8" id="KW-1185">Reference proteome</keyword>
<evidence type="ECO:0000313" key="8">
    <source>
        <dbReference type="Proteomes" id="UP000694620"/>
    </source>
</evidence>
<proteinExistence type="inferred from homology"/>
<dbReference type="PANTHER" id="PTHR15073:SF3">
    <property type="entry name" value="MAP7 DOMAIN-CONTAINING PROTEIN 2"/>
    <property type="match status" value="1"/>
</dbReference>
<sequence>VALRPRQIKSETQSLLHQWEQMLSIRESLYFPVFERNEQERLEAMIRRSMERSQQLEQRPKRWSWGGALSAGSGSREGDPENTPPPLDLATSTLPSDPETSAAAAAAAEPAPDKLSASTTNLPKHLEPPINKRLSSSSATITHPADRVLHVCPRVAPSSPLKSPYKASPSRGSQPKKTPTTPSGSSEESAGVLTIEVPKVSMTAEPSPVTPTGKTIAGTTDAEEASKLLAERRRQARLQKEREEQEKRQQEEAERIKAEELRRKMEEERLQQEDAARRAEEEKRRLEEEKQQKELEELLMREAQERELQAQMEKEKEEAEQKAYEEAERLRQEREQLMLQVEQERLQRKKRIEEIMKRTRKMSYIFLYKDSPCSVYHNLRFITFHCSPVSKEELISIPEYSPVNEIHQNGMSNSKALEDLLDLTGHIATYPKTTSATMGLGDCNKNLIDGFCGSGQETQVNLFNGNTSCSPYQPNIS</sequence>
<dbReference type="Proteomes" id="UP000694620">
    <property type="component" value="Chromosome 4"/>
</dbReference>
<dbReference type="PANTHER" id="PTHR15073">
    <property type="entry name" value="MICROTUBULE-ASSOCIATED PROTEIN"/>
    <property type="match status" value="1"/>
</dbReference>
<evidence type="ECO:0000256" key="6">
    <source>
        <dbReference type="SAM" id="MobiDB-lite"/>
    </source>
</evidence>
<dbReference type="GeneTree" id="ENSGT00950000182941"/>
<feature type="region of interest" description="Disordered" evidence="6">
    <location>
        <begin position="53"/>
        <end position="137"/>
    </location>
</feature>
<organism evidence="7 8">
    <name type="scientific">Erpetoichthys calabaricus</name>
    <name type="common">Rope fish</name>
    <name type="synonym">Calamoichthys calabaricus</name>
    <dbReference type="NCBI Taxonomy" id="27687"/>
    <lineage>
        <taxon>Eukaryota</taxon>
        <taxon>Metazoa</taxon>
        <taxon>Chordata</taxon>
        <taxon>Craniata</taxon>
        <taxon>Vertebrata</taxon>
        <taxon>Euteleostomi</taxon>
        <taxon>Actinopterygii</taxon>
        <taxon>Polypteriformes</taxon>
        <taxon>Polypteridae</taxon>
        <taxon>Erpetoichthys</taxon>
    </lineage>
</organism>
<reference evidence="7" key="3">
    <citation type="submission" date="2025-09" db="UniProtKB">
        <authorList>
            <consortium name="Ensembl"/>
        </authorList>
    </citation>
    <scope>IDENTIFICATION</scope>
</reference>
<reference evidence="7" key="2">
    <citation type="submission" date="2025-08" db="UniProtKB">
        <authorList>
            <consortium name="Ensembl"/>
        </authorList>
    </citation>
    <scope>IDENTIFICATION</scope>
</reference>
<feature type="compositionally biased region" description="Low complexity" evidence="6">
    <location>
        <begin position="172"/>
        <end position="189"/>
    </location>
</feature>
<evidence type="ECO:0000256" key="1">
    <source>
        <dbReference type="ARBA" id="ARBA00004245"/>
    </source>
</evidence>
<evidence type="ECO:0000313" key="7">
    <source>
        <dbReference type="Ensembl" id="ENSECRP00000010361.1"/>
    </source>
</evidence>
<keyword evidence="3" id="KW-0963">Cytoplasm</keyword>
<evidence type="ECO:0000256" key="5">
    <source>
        <dbReference type="ARBA" id="ARBA00023212"/>
    </source>
</evidence>
<evidence type="ECO:0000256" key="2">
    <source>
        <dbReference type="ARBA" id="ARBA00007525"/>
    </source>
</evidence>
<keyword evidence="4" id="KW-0175">Coiled coil</keyword>
<dbReference type="InterPro" id="IPR008604">
    <property type="entry name" value="MAP7_fam"/>
</dbReference>
<reference evidence="7" key="1">
    <citation type="submission" date="2021-06" db="EMBL/GenBank/DDBJ databases">
        <authorList>
            <consortium name="Wellcome Sanger Institute Data Sharing"/>
        </authorList>
    </citation>
    <scope>NUCLEOTIDE SEQUENCE [LARGE SCALE GENOMIC DNA]</scope>
</reference>